<name>A0A172Q0E6_9CAUD</name>
<accession>A0A172Q0E6</accession>
<reference evidence="2" key="1">
    <citation type="submission" date="2016-03" db="EMBL/GenBank/DDBJ databases">
        <title>Characterization of Acinetobacter baumannii phage vB_AbaM_ME3.</title>
        <authorList>
            <person name="Buttimer C.T.H."/>
            <person name="Elbreki M."/>
            <person name="Coffey A."/>
        </authorList>
    </citation>
    <scope>NUCLEOTIDE SEQUENCE [LARGE SCALE GENOMIC DNA]</scope>
</reference>
<keyword evidence="2" id="KW-1185">Reference proteome</keyword>
<evidence type="ECO:0000313" key="1">
    <source>
        <dbReference type="EMBL" id="AND75331.1"/>
    </source>
</evidence>
<dbReference type="Proteomes" id="UP000225947">
    <property type="component" value="Segment"/>
</dbReference>
<organism evidence="1 2">
    <name type="scientific">Acinetobacter phage vB_AbaM_ME3</name>
    <dbReference type="NCBI Taxonomy" id="1837876"/>
    <lineage>
        <taxon>Viruses</taxon>
        <taxon>Duplodnaviria</taxon>
        <taxon>Heunggongvirae</taxon>
        <taxon>Uroviricota</taxon>
        <taxon>Caudoviricetes</taxon>
        <taxon>Metrivirus</taxon>
        <taxon>Metrivirus ME3</taxon>
    </lineage>
</organism>
<sequence length="96" mass="11193">MSQFDTMENTVEKICTSLYTKPHDWHFDTVTFHLKEHPDVKYWCATDITPIRELWDGVTAHVVFSEEQGNRILKAYLSARSVIANSIQNKIKSCFE</sequence>
<proteinExistence type="predicted"/>
<protein>
    <submittedName>
        <fullName evidence="1">Uncharacterized protein</fullName>
    </submittedName>
</protein>
<gene>
    <name evidence="1" type="ORF">ME3_170</name>
</gene>
<evidence type="ECO:0000313" key="2">
    <source>
        <dbReference type="Proteomes" id="UP000225947"/>
    </source>
</evidence>
<dbReference type="EMBL" id="KU935715">
    <property type="protein sequence ID" value="AND75331.1"/>
    <property type="molecule type" value="Genomic_DNA"/>
</dbReference>